<dbReference type="EMBL" id="HBUF01062686">
    <property type="protein sequence ID" value="CAG6626484.1"/>
    <property type="molecule type" value="Transcribed_RNA"/>
</dbReference>
<feature type="region of interest" description="Disordered" evidence="1">
    <location>
        <begin position="53"/>
        <end position="79"/>
    </location>
</feature>
<proteinExistence type="predicted"/>
<feature type="region of interest" description="Disordered" evidence="1">
    <location>
        <begin position="103"/>
        <end position="164"/>
    </location>
</feature>
<dbReference type="AlphaFoldDB" id="A0A8D8SHQ0"/>
<dbReference type="EMBL" id="HBUF01062685">
    <property type="protein sequence ID" value="CAG6626481.1"/>
    <property type="molecule type" value="Transcribed_RNA"/>
</dbReference>
<feature type="region of interest" description="Disordered" evidence="1">
    <location>
        <begin position="220"/>
        <end position="247"/>
    </location>
</feature>
<organism evidence="3">
    <name type="scientific">Cacopsylla melanoneura</name>
    <dbReference type="NCBI Taxonomy" id="428564"/>
    <lineage>
        <taxon>Eukaryota</taxon>
        <taxon>Metazoa</taxon>
        <taxon>Ecdysozoa</taxon>
        <taxon>Arthropoda</taxon>
        <taxon>Hexapoda</taxon>
        <taxon>Insecta</taxon>
        <taxon>Pterygota</taxon>
        <taxon>Neoptera</taxon>
        <taxon>Paraneoptera</taxon>
        <taxon>Hemiptera</taxon>
        <taxon>Sternorrhyncha</taxon>
        <taxon>Psylloidea</taxon>
        <taxon>Psyllidae</taxon>
        <taxon>Psyllinae</taxon>
        <taxon>Cacopsylla</taxon>
    </lineage>
</organism>
<dbReference type="EMBL" id="HBUF01222331">
    <property type="protein sequence ID" value="CAG6669965.1"/>
    <property type="molecule type" value="Transcribed_RNA"/>
</dbReference>
<feature type="compositionally biased region" description="Polar residues" evidence="1">
    <location>
        <begin position="149"/>
        <end position="158"/>
    </location>
</feature>
<dbReference type="EMBL" id="HBUF01062687">
    <property type="protein sequence ID" value="CAG6626487.1"/>
    <property type="molecule type" value="Transcribed_RNA"/>
</dbReference>
<feature type="compositionally biased region" description="Low complexity" evidence="1">
    <location>
        <begin position="56"/>
        <end position="65"/>
    </location>
</feature>
<dbReference type="EMBL" id="HBUF01222330">
    <property type="protein sequence ID" value="CAG6669964.1"/>
    <property type="molecule type" value="Transcribed_RNA"/>
</dbReference>
<feature type="signal peptide" evidence="2">
    <location>
        <begin position="1"/>
        <end position="18"/>
    </location>
</feature>
<dbReference type="EMBL" id="HBUF01222333">
    <property type="protein sequence ID" value="CAG6669967.1"/>
    <property type="molecule type" value="Transcribed_RNA"/>
</dbReference>
<evidence type="ECO:0000256" key="2">
    <source>
        <dbReference type="SAM" id="SignalP"/>
    </source>
</evidence>
<feature type="chain" id="PRO_5036261983" evidence="2">
    <location>
        <begin position="19"/>
        <end position="247"/>
    </location>
</feature>
<reference evidence="3" key="1">
    <citation type="submission" date="2021-05" db="EMBL/GenBank/DDBJ databases">
        <authorList>
            <person name="Alioto T."/>
            <person name="Alioto T."/>
            <person name="Gomez Garrido J."/>
        </authorList>
    </citation>
    <scope>NUCLEOTIDE SEQUENCE</scope>
</reference>
<dbReference type="EMBL" id="HBUF01222332">
    <property type="protein sequence ID" value="CAG6669966.1"/>
    <property type="molecule type" value="Transcribed_RNA"/>
</dbReference>
<evidence type="ECO:0000256" key="1">
    <source>
        <dbReference type="SAM" id="MobiDB-lite"/>
    </source>
</evidence>
<evidence type="ECO:0000313" key="3">
    <source>
        <dbReference type="EMBL" id="CAG6669966.1"/>
    </source>
</evidence>
<accession>A0A8D8SHQ0</accession>
<feature type="compositionally biased region" description="Low complexity" evidence="1">
    <location>
        <begin position="121"/>
        <end position="142"/>
    </location>
</feature>
<keyword evidence="2" id="KW-0732">Signal</keyword>
<sequence>MISIMMMITMAITAVTMAITDIMTTTVMDLIRVVVAATTAFIIRSTDKVMTKDSKTTTNTTARTRPSMAKKKTKDSIREKMDIRNIITMKETSTMNIITRRKVPRETSTAPLATTRKVTKRTATTTFSTRMSSRRSTSSTMMPRKKDSSTSTATITRNTEPRGVASMIPASMSPATTRLITARTGCTTRDSQRMRTKDTMANQATRVGSRTLTIWTKSSAMTKRRSMATGATEGASGVTPHNVFIND</sequence>
<protein>
    <submittedName>
        <fullName evidence="3">Uncharacterized protein</fullName>
    </submittedName>
</protein>
<name>A0A8D8SHQ0_9HEMI</name>